<evidence type="ECO:0000256" key="2">
    <source>
        <dbReference type="ARBA" id="ARBA00008034"/>
    </source>
</evidence>
<dbReference type="InterPro" id="IPR037294">
    <property type="entry name" value="ABC_BtuC-like"/>
</dbReference>
<comment type="caution">
    <text evidence="8">The sequence shown here is derived from an EMBL/GenBank/DDBJ whole genome shotgun (WGS) entry which is preliminary data.</text>
</comment>
<feature type="transmembrane region" description="Helical" evidence="7">
    <location>
        <begin position="245"/>
        <end position="262"/>
    </location>
</feature>
<organism evidence="8 9">
    <name type="scientific">Urinicoccus massiliensis</name>
    <dbReference type="NCBI Taxonomy" id="1723382"/>
    <lineage>
        <taxon>Bacteria</taxon>
        <taxon>Bacillati</taxon>
        <taxon>Bacillota</taxon>
        <taxon>Tissierellia</taxon>
        <taxon>Tissierellales</taxon>
        <taxon>Peptoniphilaceae</taxon>
        <taxon>Urinicoccus</taxon>
    </lineage>
</organism>
<protein>
    <submittedName>
        <fullName evidence="8">High-affinity zinc uptake system membrane protein znuB</fullName>
    </submittedName>
</protein>
<feature type="transmembrane region" description="Helical" evidence="7">
    <location>
        <begin position="12"/>
        <end position="32"/>
    </location>
</feature>
<dbReference type="Pfam" id="PF00950">
    <property type="entry name" value="ABC-3"/>
    <property type="match status" value="1"/>
</dbReference>
<comment type="subcellular location">
    <subcellularLocation>
        <location evidence="6">Cell membrane</location>
        <topology evidence="6">Multi-pass membrane protein</topology>
    </subcellularLocation>
    <subcellularLocation>
        <location evidence="1">Membrane</location>
        <topology evidence="1">Multi-pass membrane protein</topology>
    </subcellularLocation>
</comment>
<keyword evidence="9" id="KW-1185">Reference proteome</keyword>
<keyword evidence="4 7" id="KW-1133">Transmembrane helix</keyword>
<feature type="transmembrane region" description="Helical" evidence="7">
    <location>
        <begin position="218"/>
        <end position="239"/>
    </location>
</feature>
<dbReference type="AlphaFoldDB" id="A0A8H2M3D4"/>
<feature type="transmembrane region" description="Helical" evidence="7">
    <location>
        <begin position="170"/>
        <end position="187"/>
    </location>
</feature>
<keyword evidence="3 6" id="KW-0812">Transmembrane</keyword>
<dbReference type="GO" id="GO:0010043">
    <property type="term" value="P:response to zinc ion"/>
    <property type="evidence" value="ECO:0007669"/>
    <property type="project" value="TreeGrafter"/>
</dbReference>
<evidence type="ECO:0000256" key="4">
    <source>
        <dbReference type="ARBA" id="ARBA00022989"/>
    </source>
</evidence>
<dbReference type="SUPFAM" id="SSF81345">
    <property type="entry name" value="ABC transporter involved in vitamin B12 uptake, BtuC"/>
    <property type="match status" value="1"/>
</dbReference>
<dbReference type="InterPro" id="IPR001626">
    <property type="entry name" value="ABC_TroCD"/>
</dbReference>
<evidence type="ECO:0000313" key="8">
    <source>
        <dbReference type="EMBL" id="VFB15842.1"/>
    </source>
</evidence>
<accession>A0A8H2M3D4</accession>
<evidence type="ECO:0000256" key="7">
    <source>
        <dbReference type="SAM" id="Phobius"/>
    </source>
</evidence>
<evidence type="ECO:0000256" key="6">
    <source>
        <dbReference type="RuleBase" id="RU003943"/>
    </source>
</evidence>
<feature type="transmembrane region" description="Helical" evidence="7">
    <location>
        <begin position="52"/>
        <end position="74"/>
    </location>
</feature>
<dbReference type="Proteomes" id="UP000377798">
    <property type="component" value="Unassembled WGS sequence"/>
</dbReference>
<reference evidence="8 9" key="1">
    <citation type="submission" date="2019-02" db="EMBL/GenBank/DDBJ databases">
        <authorList>
            <consortium name="Pathogen Informatics"/>
        </authorList>
    </citation>
    <scope>NUCLEOTIDE SEQUENCE [LARGE SCALE GENOMIC DNA]</scope>
    <source>
        <strain evidence="8 9">3012STDY7089603</strain>
    </source>
</reference>
<dbReference type="GO" id="GO:0055085">
    <property type="term" value="P:transmembrane transport"/>
    <property type="evidence" value="ECO:0007669"/>
    <property type="project" value="InterPro"/>
</dbReference>
<feature type="transmembrane region" description="Helical" evidence="7">
    <location>
        <begin position="117"/>
        <end position="149"/>
    </location>
</feature>
<evidence type="ECO:0000313" key="9">
    <source>
        <dbReference type="Proteomes" id="UP000377798"/>
    </source>
</evidence>
<proteinExistence type="inferred from homology"/>
<comment type="similarity">
    <text evidence="2 6">Belongs to the ABC-3 integral membrane protein family.</text>
</comment>
<evidence type="ECO:0000256" key="3">
    <source>
        <dbReference type="ARBA" id="ARBA00022692"/>
    </source>
</evidence>
<name>A0A8H2M3D4_9FIRM</name>
<keyword evidence="6" id="KW-0813">Transport</keyword>
<gene>
    <name evidence="8" type="primary">znuB_2</name>
    <name evidence="8" type="ORF">NCTC13150_00349</name>
</gene>
<evidence type="ECO:0000256" key="5">
    <source>
        <dbReference type="ARBA" id="ARBA00023136"/>
    </source>
</evidence>
<dbReference type="Gene3D" id="1.10.3470.10">
    <property type="entry name" value="ABC transporter involved in vitamin B12 uptake, BtuC"/>
    <property type="match status" value="1"/>
</dbReference>
<keyword evidence="5 7" id="KW-0472">Membrane</keyword>
<dbReference type="EMBL" id="CAACYI010000001">
    <property type="protein sequence ID" value="VFB15842.1"/>
    <property type="molecule type" value="Genomic_DNA"/>
</dbReference>
<dbReference type="PANTHER" id="PTHR30477:SF0">
    <property type="entry name" value="METAL TRANSPORT SYSTEM MEMBRANE PROTEIN TM_0125-RELATED"/>
    <property type="match status" value="1"/>
</dbReference>
<sequence length="271" mass="28913">MVEMLQFSYMRQALYVGILLSIMIPSLGVIMVHRKTSMIGDALSHSSLAGVALGLILNIDPVIGALCLCVFAGLSMNAIRKRFPQFGDMATAIVMSTGLALASVLSDFAKGGSSFDAYLFGSITVVSSLDTLLISICFVLVVFSCIYYYQALLSLAIDPILARINGVKEGQIDTLFTILSAATIAISCKVVGALMISSLIVLPTATALLFAKSYKQVYLTSVLLGSLYMLVGLLSSYFYGIKPGGSVVLIALAAFLVLGLFGKIKKWMQKK</sequence>
<dbReference type="PANTHER" id="PTHR30477">
    <property type="entry name" value="ABC-TRANSPORTER METAL-BINDING PROTEIN"/>
    <property type="match status" value="1"/>
</dbReference>
<dbReference type="GO" id="GO:0043190">
    <property type="term" value="C:ATP-binding cassette (ABC) transporter complex"/>
    <property type="evidence" value="ECO:0007669"/>
    <property type="project" value="InterPro"/>
</dbReference>
<evidence type="ECO:0000256" key="1">
    <source>
        <dbReference type="ARBA" id="ARBA00004141"/>
    </source>
</evidence>